<dbReference type="InterPro" id="IPR052906">
    <property type="entry name" value="Type_IV_Methyl-Rstrct_Enzyme"/>
</dbReference>
<gene>
    <name evidence="3" type="ORF">MSMAW_1364</name>
</gene>
<dbReference type="Gene3D" id="3.40.1350.10">
    <property type="match status" value="1"/>
</dbReference>
<dbReference type="GeneID" id="42568865"/>
<evidence type="ECO:0000259" key="2">
    <source>
        <dbReference type="Pfam" id="PF04471"/>
    </source>
</evidence>
<evidence type="ECO:0000313" key="3">
    <source>
        <dbReference type="EMBL" id="AKB40355.1"/>
    </source>
</evidence>
<reference evidence="3 4" key="1">
    <citation type="submission" date="2014-07" db="EMBL/GenBank/DDBJ databases">
        <title>Methanogenic archaea and the global carbon cycle.</title>
        <authorList>
            <person name="Henriksen J.R."/>
            <person name="Luke J."/>
            <person name="Reinhart S."/>
            <person name="Benedict M.N."/>
            <person name="Youngblut N.D."/>
            <person name="Metcalf M.E."/>
            <person name="Whitaker R.J."/>
            <person name="Metcalf W.W."/>
        </authorList>
    </citation>
    <scope>NUCLEOTIDE SEQUENCE [LARGE SCALE GENOMIC DNA]</scope>
    <source>
        <strain evidence="3 4">WWM610</strain>
    </source>
</reference>
<dbReference type="PANTHER" id="PTHR30015:SF6">
    <property type="entry name" value="SLL1429 PROTEIN"/>
    <property type="match status" value="1"/>
</dbReference>
<feature type="transmembrane region" description="Helical" evidence="1">
    <location>
        <begin position="135"/>
        <end position="154"/>
    </location>
</feature>
<dbReference type="HOGENOM" id="CLU_820424_0_0_2"/>
<protein>
    <recommendedName>
        <fullName evidence="2">Restriction endonuclease type IV Mrr domain-containing protein</fullName>
    </recommendedName>
</protein>
<feature type="transmembrane region" description="Helical" evidence="1">
    <location>
        <begin position="77"/>
        <end position="95"/>
    </location>
</feature>
<feature type="transmembrane region" description="Helical" evidence="1">
    <location>
        <begin position="55"/>
        <end position="71"/>
    </location>
</feature>
<feature type="domain" description="Restriction endonuclease type IV Mrr" evidence="2">
    <location>
        <begin position="224"/>
        <end position="333"/>
    </location>
</feature>
<dbReference type="PANTHER" id="PTHR30015">
    <property type="entry name" value="MRR RESTRICTION SYSTEM PROTEIN"/>
    <property type="match status" value="1"/>
</dbReference>
<keyword evidence="1" id="KW-1133">Transmembrane helix</keyword>
<dbReference type="GO" id="GO:0015666">
    <property type="term" value="F:restriction endodeoxyribonuclease activity"/>
    <property type="evidence" value="ECO:0007669"/>
    <property type="project" value="TreeGrafter"/>
</dbReference>
<dbReference type="EMBL" id="CP009509">
    <property type="protein sequence ID" value="AKB40355.1"/>
    <property type="molecule type" value="Genomic_DNA"/>
</dbReference>
<dbReference type="InterPro" id="IPR007560">
    <property type="entry name" value="Restrct_endonuc_IV_Mrr"/>
</dbReference>
<dbReference type="RefSeq" id="WP_137726730.1">
    <property type="nucleotide sequence ID" value="NZ_CP009509.1"/>
</dbReference>
<dbReference type="InterPro" id="IPR011335">
    <property type="entry name" value="Restrct_endonuc-II-like"/>
</dbReference>
<dbReference type="GO" id="GO:0009307">
    <property type="term" value="P:DNA restriction-modification system"/>
    <property type="evidence" value="ECO:0007669"/>
    <property type="project" value="InterPro"/>
</dbReference>
<feature type="transmembrane region" description="Helical" evidence="1">
    <location>
        <begin position="170"/>
        <end position="192"/>
    </location>
</feature>
<dbReference type="SUPFAM" id="SSF52980">
    <property type="entry name" value="Restriction endonuclease-like"/>
    <property type="match status" value="1"/>
</dbReference>
<feature type="transmembrane region" description="Helical" evidence="1">
    <location>
        <begin position="107"/>
        <end position="129"/>
    </location>
</feature>
<keyword evidence="1" id="KW-0812">Transmembrane</keyword>
<evidence type="ECO:0000256" key="1">
    <source>
        <dbReference type="SAM" id="Phobius"/>
    </source>
</evidence>
<organism evidence="3 4">
    <name type="scientific">Methanosarcina mazei WWM610</name>
    <dbReference type="NCBI Taxonomy" id="1434117"/>
    <lineage>
        <taxon>Archaea</taxon>
        <taxon>Methanobacteriati</taxon>
        <taxon>Methanobacteriota</taxon>
        <taxon>Stenosarchaea group</taxon>
        <taxon>Methanomicrobia</taxon>
        <taxon>Methanosarcinales</taxon>
        <taxon>Methanosarcinaceae</taxon>
        <taxon>Methanosarcina</taxon>
    </lineage>
</organism>
<keyword evidence="1" id="KW-0472">Membrane</keyword>
<dbReference type="PATRIC" id="fig|1434117.4.peg.1734"/>
<evidence type="ECO:0000313" key="4">
    <source>
        <dbReference type="Proteomes" id="UP000033058"/>
    </source>
</evidence>
<dbReference type="InterPro" id="IPR011856">
    <property type="entry name" value="tRNA_endonuc-like_dom_sf"/>
</dbReference>
<dbReference type="Pfam" id="PF04471">
    <property type="entry name" value="Mrr_cat"/>
    <property type="match status" value="1"/>
</dbReference>
<dbReference type="Proteomes" id="UP000033058">
    <property type="component" value="Chromosome"/>
</dbReference>
<sequence length="338" mass="37643">MKNPSSIAEVDTLTTPSEIRAVPISLEDNTPADYPVSSIPVVQQKPKFSNIFSKIAYFIFGSIFIFLGFGFLLEELFLLSVISFFIAILIFKFEVSRLIAPTKPKLLHLILYITYLAVASISLISGLLIIVSSPIVSILFLLITIAFLNFAFLWKPEKQIIRPKETKKNLLVAFLVAFLVTGKVLVVAFLIAGKKFLKVLKKWSEQKKLRKNRSRDINVILASIDGMEGYEFEGFLKSVFERLGYSVIHTPLSGDQGADLILSGNKGRIAVQAKRYSSKVSNKAVQEVVASKALYKCTEGLVVTNNYFTNSAIELAEANGIGLIDREKLKKMIIKSYS</sequence>
<dbReference type="AlphaFoldDB" id="A0A0E3PX49"/>
<accession>A0A0E3PX49</accession>
<proteinExistence type="predicted"/>
<name>A0A0E3PX49_METMZ</name>
<dbReference type="GO" id="GO:0003677">
    <property type="term" value="F:DNA binding"/>
    <property type="evidence" value="ECO:0007669"/>
    <property type="project" value="InterPro"/>
</dbReference>